<evidence type="ECO:0000256" key="1">
    <source>
        <dbReference type="ARBA" id="ARBA00022527"/>
    </source>
</evidence>
<keyword evidence="4" id="KW-0418">Kinase</keyword>
<dbReference type="InterPro" id="IPR017441">
    <property type="entry name" value="Protein_kinase_ATP_BS"/>
</dbReference>
<evidence type="ECO:0000313" key="12">
    <source>
        <dbReference type="EMBL" id="KAG7402327.1"/>
    </source>
</evidence>
<dbReference type="GO" id="GO:0004674">
    <property type="term" value="F:protein serine/threonine kinase activity"/>
    <property type="evidence" value="ECO:0007669"/>
    <property type="project" value="UniProtKB-KW"/>
</dbReference>
<evidence type="ECO:0000256" key="3">
    <source>
        <dbReference type="ARBA" id="ARBA00022741"/>
    </source>
</evidence>
<feature type="region of interest" description="Disordered" evidence="10">
    <location>
        <begin position="1"/>
        <end position="74"/>
    </location>
</feature>
<dbReference type="PROSITE" id="PS00107">
    <property type="entry name" value="PROTEIN_KINASE_ATP"/>
    <property type="match status" value="1"/>
</dbReference>
<comment type="caution">
    <text evidence="12">The sequence shown here is derived from an EMBL/GenBank/DDBJ whole genome shotgun (WGS) entry which is preliminary data.</text>
</comment>
<evidence type="ECO:0000256" key="7">
    <source>
        <dbReference type="PIRSR" id="PIRSR630616-2"/>
    </source>
</evidence>
<dbReference type="OrthoDB" id="377346at2759"/>
<dbReference type="EMBL" id="JAGDFL010000001">
    <property type="protein sequence ID" value="KAG7402327.1"/>
    <property type="molecule type" value="Genomic_DNA"/>
</dbReference>
<feature type="region of interest" description="Disordered" evidence="10">
    <location>
        <begin position="176"/>
        <end position="195"/>
    </location>
</feature>
<gene>
    <name evidence="12" type="ORF">PHYBOEH_000035</name>
</gene>
<dbReference type="SMART" id="SM00220">
    <property type="entry name" value="S_TKc"/>
    <property type="match status" value="1"/>
</dbReference>
<feature type="region of interest" description="Disordered" evidence="10">
    <location>
        <begin position="104"/>
        <end position="161"/>
    </location>
</feature>
<dbReference type="Proteomes" id="UP000693981">
    <property type="component" value="Unassembled WGS sequence"/>
</dbReference>
<evidence type="ECO:0000256" key="4">
    <source>
        <dbReference type="ARBA" id="ARBA00022777"/>
    </source>
</evidence>
<feature type="cross-link" description="Glycyl lysine isopeptide (Lys-Gly) (interchain with G-Cter in SUMO2)" evidence="8">
    <location>
        <position position="445"/>
    </location>
</feature>
<keyword evidence="1" id="KW-0723">Serine/threonine-protein kinase</keyword>
<proteinExistence type="predicted"/>
<dbReference type="Pfam" id="PF00069">
    <property type="entry name" value="Pkinase"/>
    <property type="match status" value="1"/>
</dbReference>
<feature type="active site" description="Proton acceptor" evidence="6">
    <location>
        <position position="443"/>
    </location>
</feature>
<evidence type="ECO:0000256" key="2">
    <source>
        <dbReference type="ARBA" id="ARBA00022679"/>
    </source>
</evidence>
<keyword evidence="13" id="KW-1185">Reference proteome</keyword>
<feature type="domain" description="Protein kinase" evidence="11">
    <location>
        <begin position="296"/>
        <end position="456"/>
    </location>
</feature>
<organism evidence="12 13">
    <name type="scientific">Phytophthora boehmeriae</name>
    <dbReference type="NCBI Taxonomy" id="109152"/>
    <lineage>
        <taxon>Eukaryota</taxon>
        <taxon>Sar</taxon>
        <taxon>Stramenopiles</taxon>
        <taxon>Oomycota</taxon>
        <taxon>Peronosporomycetes</taxon>
        <taxon>Peronosporales</taxon>
        <taxon>Peronosporaceae</taxon>
        <taxon>Phytophthora</taxon>
    </lineage>
</organism>
<evidence type="ECO:0000256" key="8">
    <source>
        <dbReference type="PIRSR" id="PIRSR630616-3"/>
    </source>
</evidence>
<name>A0A8T1X828_9STRA</name>
<keyword evidence="3 7" id="KW-0547">Nucleotide-binding</keyword>
<feature type="binding site" evidence="7 9">
    <location>
        <position position="325"/>
    </location>
    <ligand>
        <name>ATP</name>
        <dbReference type="ChEBI" id="CHEBI:30616"/>
    </ligand>
</feature>
<dbReference type="AlphaFoldDB" id="A0A8T1X828"/>
<feature type="binding site" evidence="7">
    <location>
        <position position="306"/>
    </location>
    <ligand>
        <name>ATP</name>
        <dbReference type="ChEBI" id="CHEBI:30616"/>
    </ligand>
</feature>
<evidence type="ECO:0000256" key="6">
    <source>
        <dbReference type="PIRSR" id="PIRSR630616-1"/>
    </source>
</evidence>
<reference evidence="12" key="1">
    <citation type="submission" date="2021-02" db="EMBL/GenBank/DDBJ databases">
        <authorList>
            <person name="Palmer J.M."/>
        </authorList>
    </citation>
    <scope>NUCLEOTIDE SEQUENCE</scope>
    <source>
        <strain evidence="12">SCRP23</strain>
    </source>
</reference>
<evidence type="ECO:0000256" key="10">
    <source>
        <dbReference type="SAM" id="MobiDB-lite"/>
    </source>
</evidence>
<dbReference type="GO" id="GO:0005524">
    <property type="term" value="F:ATP binding"/>
    <property type="evidence" value="ECO:0007669"/>
    <property type="project" value="UniProtKB-UniRule"/>
</dbReference>
<dbReference type="PROSITE" id="PS50011">
    <property type="entry name" value="PROTEIN_KINASE_DOM"/>
    <property type="match status" value="1"/>
</dbReference>
<dbReference type="InterPro" id="IPR000719">
    <property type="entry name" value="Prot_kinase_dom"/>
</dbReference>
<protein>
    <recommendedName>
        <fullName evidence="11">Protein kinase domain-containing protein</fullName>
    </recommendedName>
</protein>
<keyword evidence="2" id="KW-0808">Transferase</keyword>
<accession>A0A8T1X828</accession>
<dbReference type="PANTHER" id="PTHR24350">
    <property type="entry name" value="SERINE/THREONINE-PROTEIN KINASE IAL-RELATED"/>
    <property type="match status" value="1"/>
</dbReference>
<evidence type="ECO:0000259" key="11">
    <source>
        <dbReference type="PROSITE" id="PS50011"/>
    </source>
</evidence>
<evidence type="ECO:0000313" key="13">
    <source>
        <dbReference type="Proteomes" id="UP000693981"/>
    </source>
</evidence>
<keyword evidence="5 7" id="KW-0067">ATP-binding</keyword>
<evidence type="ECO:0000256" key="5">
    <source>
        <dbReference type="ARBA" id="ARBA00022840"/>
    </source>
</evidence>
<sequence length="456" mass="51121">MTPLAPVRETEETQEESYEAKTPTVKTEVLTDIEESSVATEEWKSDGLSTVKRRKRRRSYISPGSNVPSLAGGAQRVLTPTRLLHGSDDGWVDGDSEEEIEVQEMNGGARRVSVSIPRQRREDDNEVEQAPYKDEEEAELLSSGVKSTDAEDEETCSRDTLSFGSIGEALRQRRSVLSSEGNRMEEEKQVQVKNEQQKTILDDSVQVKEELQLPLQVRVVPDNLGGGEDEGVTKTERRLVFPERVVADSSLQQGIDNASKPVKRQSCGRLSLDDAKLAQSLNERLEGNPKWEMDDFLVTKNLGQGKFGNVYLAKEKCSNMTVALKVYHSLVIVIATLFADTNLTRCMQQVLFKSPLTRDGGASNLKREVEIQVRLRHPNILRMHGYFYDESCVYLVLEYAPYGELYKELAKEIFFADATAANYVSQIVEALKYCHSCNVIHRDIKVTACISAMSKG</sequence>
<dbReference type="InterPro" id="IPR030616">
    <property type="entry name" value="Aur-like"/>
</dbReference>
<evidence type="ECO:0000256" key="9">
    <source>
        <dbReference type="PROSITE-ProRule" id="PRU10141"/>
    </source>
</evidence>
<feature type="binding site" evidence="7">
    <location>
        <begin position="398"/>
        <end position="400"/>
    </location>
    <ligand>
        <name>ATP</name>
        <dbReference type="ChEBI" id="CHEBI:30616"/>
    </ligand>
</feature>